<evidence type="ECO:0008006" key="4">
    <source>
        <dbReference type="Google" id="ProtNLM"/>
    </source>
</evidence>
<dbReference type="AlphaFoldDB" id="A0A1T4MUR2"/>
<evidence type="ECO:0000313" key="3">
    <source>
        <dbReference type="Proteomes" id="UP000191153"/>
    </source>
</evidence>
<feature type="signal peptide" evidence="1">
    <location>
        <begin position="1"/>
        <end position="18"/>
    </location>
</feature>
<dbReference type="STRING" id="180163.SAMN02745174_01332"/>
<name>A0A1T4MUR2_9FUSO</name>
<dbReference type="Proteomes" id="UP000191153">
    <property type="component" value="Unassembled WGS sequence"/>
</dbReference>
<protein>
    <recommendedName>
        <fullName evidence="4">DUF4402 domain-containing protein</fullName>
    </recommendedName>
</protein>
<dbReference type="RefSeq" id="WP_078693828.1">
    <property type="nucleotide sequence ID" value="NZ_FUWX01000009.1"/>
</dbReference>
<sequence length="161" mass="17472">MKKLLFGLMILGSISVFAQGETTDIGKKDGIVKMKAYSPGALNLKIKNNLIDFGNLRIYNGQNHSVKCTISDSSLLDGQNATVHIQTTGESKLKLEGGNSYVLVQNYLEPSNGSTDKNIELKGSKEADFNVYAIIQNKEAANNAPAGQYKGSFEVTAFYDI</sequence>
<dbReference type="EMBL" id="FUWX01000009">
    <property type="protein sequence ID" value="SJZ70584.1"/>
    <property type="molecule type" value="Genomic_DNA"/>
</dbReference>
<keyword evidence="3" id="KW-1185">Reference proteome</keyword>
<keyword evidence="1" id="KW-0732">Signal</keyword>
<evidence type="ECO:0000313" key="2">
    <source>
        <dbReference type="EMBL" id="SJZ70584.1"/>
    </source>
</evidence>
<evidence type="ECO:0000256" key="1">
    <source>
        <dbReference type="SAM" id="SignalP"/>
    </source>
</evidence>
<proteinExistence type="predicted"/>
<accession>A0A1T4MUR2</accession>
<reference evidence="2 3" key="1">
    <citation type="submission" date="2017-02" db="EMBL/GenBank/DDBJ databases">
        <authorList>
            <person name="Peterson S.W."/>
        </authorList>
    </citation>
    <scope>NUCLEOTIDE SEQUENCE [LARGE SCALE GENOMIC DNA]</scope>
    <source>
        <strain evidence="2 3">ATCC 700028</strain>
    </source>
</reference>
<organism evidence="2 3">
    <name type="scientific">Cetobacterium ceti</name>
    <dbReference type="NCBI Taxonomy" id="180163"/>
    <lineage>
        <taxon>Bacteria</taxon>
        <taxon>Fusobacteriati</taxon>
        <taxon>Fusobacteriota</taxon>
        <taxon>Fusobacteriia</taxon>
        <taxon>Fusobacteriales</taxon>
        <taxon>Fusobacteriaceae</taxon>
        <taxon>Cetobacterium</taxon>
    </lineage>
</organism>
<feature type="chain" id="PRO_5013250488" description="DUF4402 domain-containing protein" evidence="1">
    <location>
        <begin position="19"/>
        <end position="161"/>
    </location>
</feature>
<gene>
    <name evidence="2" type="ORF">SAMN02745174_01332</name>
</gene>